<evidence type="ECO:0000313" key="3">
    <source>
        <dbReference type="Proteomes" id="UP000034601"/>
    </source>
</evidence>
<sequence>MNFFENIAAQLPFGKKSDPAEYFFVLNIGLSEVTAAVWAIYGQEIEILSQATLTYEGTDDLLEKGYQVLDKSLGALEIEPQKVLFGVPETWSLDDDLKEPYLKLLRKMLKKFGLQPLAYVTTTNALSFFLQRQEGAPQTAILIGIGDFLEVTLTKGGKMLESRAAKRSGSLFEDIEKILSQFTEVEVLPSKILLYPTNKEEDLAKVKDDLMSFPWMQRLSFLHFPKIDLLNEDIALSSVVLSAACEMNPHINFKHHFVLSASPSPLPSRSHSLKPPEEELGFVEGDIKEHLGKIKGDESKSQKPLESEEMSDQKAGFTSQLVSPDLPESAYESGPEEEELLADSEDFEYSRPLTGRSHHSAPDSSKSFGTQSSFSLPAALGKATSLMTALKPKEGVSAISGRLLTTKLLIPPVVLLLLAGAYLFFSRAEVAIFVEPKVLENSAEIVADPKATEVNEEKRIIPGVIIETTLSGTGKAVATGKKQIGDPARGKAIIYNLTASKISLSQGTVLTSFEGLKFAVDSSVQIASQSSSVGADFTTVIKPGKSEAVGVTAKAIGPEGNLPGGTDLLVTGYQKSQVVARIEEALSGGTSKEVTVVTSDDQKKLQAKVLDDLRQKAQEELKTKQSGDQKVIAEALSVVEGKYKFNKQIGDQSSEFSLNATVHFKGIAYSDTDLKTVVSKLVQTNIPEGFGLSPADMETQADVFKVDKDGGLVFKAKFKAKLMPKYNLEELKAKIKGKTVEEVAAQIKELESAIGSEIKLSPSLPAPLGRLPFVEKNIAISVSPK</sequence>
<accession>A0A0G0U7W0</accession>
<comment type="caution">
    <text evidence="2">The sequence shown here is derived from an EMBL/GenBank/DDBJ whole genome shotgun (WGS) entry which is preliminary data.</text>
</comment>
<gene>
    <name evidence="2" type="ORF">UU29_C0006G0025</name>
</gene>
<feature type="region of interest" description="Disordered" evidence="1">
    <location>
        <begin position="292"/>
        <end position="342"/>
    </location>
</feature>
<evidence type="ECO:0008006" key="4">
    <source>
        <dbReference type="Google" id="ProtNLM"/>
    </source>
</evidence>
<name>A0A0G0U7W0_9BACT</name>
<evidence type="ECO:0000313" key="2">
    <source>
        <dbReference type="EMBL" id="KKR83336.1"/>
    </source>
</evidence>
<proteinExistence type="predicted"/>
<evidence type="ECO:0000256" key="1">
    <source>
        <dbReference type="SAM" id="MobiDB-lite"/>
    </source>
</evidence>
<dbReference type="Proteomes" id="UP000034601">
    <property type="component" value="Unassembled WGS sequence"/>
</dbReference>
<dbReference type="AlphaFoldDB" id="A0A0G0U7W0"/>
<dbReference type="EMBL" id="LCAB01000006">
    <property type="protein sequence ID" value="KKR83336.1"/>
    <property type="molecule type" value="Genomic_DNA"/>
</dbReference>
<organism evidence="2 3">
    <name type="scientific">Candidatus Daviesbacteria bacterium GW2011_GWA2_40_9</name>
    <dbReference type="NCBI Taxonomy" id="1618424"/>
    <lineage>
        <taxon>Bacteria</taxon>
        <taxon>Candidatus Daviesiibacteriota</taxon>
    </lineage>
</organism>
<reference evidence="2 3" key="1">
    <citation type="journal article" date="2015" name="Nature">
        <title>rRNA introns, odd ribosomes, and small enigmatic genomes across a large radiation of phyla.</title>
        <authorList>
            <person name="Brown C.T."/>
            <person name="Hug L.A."/>
            <person name="Thomas B.C."/>
            <person name="Sharon I."/>
            <person name="Castelle C.J."/>
            <person name="Singh A."/>
            <person name="Wilkins M.J."/>
            <person name="Williams K.H."/>
            <person name="Banfield J.F."/>
        </authorList>
    </citation>
    <scope>NUCLEOTIDE SEQUENCE [LARGE SCALE GENOMIC DNA]</scope>
</reference>
<protein>
    <recommendedName>
        <fullName evidence="4">Baseplate protein J-like domain-containing protein</fullName>
    </recommendedName>
</protein>
<feature type="compositionally biased region" description="Basic and acidic residues" evidence="1">
    <location>
        <begin position="292"/>
        <end position="306"/>
    </location>
</feature>